<evidence type="ECO:0000256" key="1">
    <source>
        <dbReference type="ARBA" id="ARBA00007812"/>
    </source>
</evidence>
<comment type="caution">
    <text evidence="7">The sequence shown here is derived from an EMBL/GenBank/DDBJ whole genome shotgun (WGS) entry which is preliminary data.</text>
</comment>
<dbReference type="InterPro" id="IPR011766">
    <property type="entry name" value="TPP_enzyme_TPP-bd"/>
</dbReference>
<dbReference type="EMBL" id="JBELOE010000200">
    <property type="protein sequence ID" value="MER2492200.1"/>
    <property type="molecule type" value="Genomic_DNA"/>
</dbReference>
<evidence type="ECO:0000259" key="4">
    <source>
        <dbReference type="Pfam" id="PF00205"/>
    </source>
</evidence>
<dbReference type="CDD" id="cd07035">
    <property type="entry name" value="TPP_PYR_POX_like"/>
    <property type="match status" value="1"/>
</dbReference>
<dbReference type="InterPro" id="IPR045229">
    <property type="entry name" value="TPP_enz"/>
</dbReference>
<organism evidence="7 8">
    <name type="scientific">Catenovulum sediminis</name>
    <dbReference type="NCBI Taxonomy" id="1740262"/>
    <lineage>
        <taxon>Bacteria</taxon>
        <taxon>Pseudomonadati</taxon>
        <taxon>Pseudomonadota</taxon>
        <taxon>Gammaproteobacteria</taxon>
        <taxon>Alteromonadales</taxon>
        <taxon>Alteromonadaceae</taxon>
        <taxon>Catenovulum</taxon>
    </lineage>
</organism>
<evidence type="ECO:0000256" key="3">
    <source>
        <dbReference type="RuleBase" id="RU362132"/>
    </source>
</evidence>
<name>A0ABV1RHK1_9ALTE</name>
<dbReference type="SUPFAM" id="SSF52518">
    <property type="entry name" value="Thiamin diphosphate-binding fold (THDP-binding)"/>
    <property type="match status" value="2"/>
</dbReference>
<dbReference type="Pfam" id="PF02775">
    <property type="entry name" value="TPP_enzyme_C"/>
    <property type="match status" value="1"/>
</dbReference>
<feature type="domain" description="Thiamine pyrophosphate enzyme central" evidence="4">
    <location>
        <begin position="211"/>
        <end position="330"/>
    </location>
</feature>
<dbReference type="Pfam" id="PF00205">
    <property type="entry name" value="TPP_enzyme_M"/>
    <property type="match status" value="1"/>
</dbReference>
<dbReference type="Gene3D" id="3.40.50.970">
    <property type="match status" value="2"/>
</dbReference>
<dbReference type="SUPFAM" id="SSF52467">
    <property type="entry name" value="DHS-like NAD/FAD-binding domain"/>
    <property type="match status" value="1"/>
</dbReference>
<dbReference type="Pfam" id="PF02776">
    <property type="entry name" value="TPP_enzyme_N"/>
    <property type="match status" value="1"/>
</dbReference>
<dbReference type="PANTHER" id="PTHR18968:SF142">
    <property type="entry name" value="ACETOLACTATE SYNTHASE"/>
    <property type="match status" value="1"/>
</dbReference>
<accession>A0ABV1RHK1</accession>
<dbReference type="InterPro" id="IPR029035">
    <property type="entry name" value="DHS-like_NAD/FAD-binding_dom"/>
</dbReference>
<dbReference type="RefSeq" id="WP_350401715.1">
    <property type="nucleotide sequence ID" value="NZ_JBELOE010000200.1"/>
</dbReference>
<dbReference type="InterPro" id="IPR029061">
    <property type="entry name" value="THDP-binding"/>
</dbReference>
<dbReference type="Gene3D" id="3.40.50.1220">
    <property type="entry name" value="TPP-binding domain"/>
    <property type="match status" value="1"/>
</dbReference>
<proteinExistence type="inferred from homology"/>
<feature type="domain" description="Thiamine pyrophosphate enzyme TPP-binding" evidence="5">
    <location>
        <begin position="409"/>
        <end position="555"/>
    </location>
</feature>
<dbReference type="InterPro" id="IPR012001">
    <property type="entry name" value="Thiamin_PyroP_enz_TPP-bd_dom"/>
</dbReference>
<comment type="similarity">
    <text evidence="1 3">Belongs to the TPP enzyme family.</text>
</comment>
<gene>
    <name evidence="7" type="ORF">ABS311_09930</name>
</gene>
<keyword evidence="8" id="KW-1185">Reference proteome</keyword>
<feature type="domain" description="Thiamine pyrophosphate enzyme N-terminal TPP-binding" evidence="6">
    <location>
        <begin position="1"/>
        <end position="123"/>
    </location>
</feature>
<dbReference type="CDD" id="cd00568">
    <property type="entry name" value="TPP_enzymes"/>
    <property type="match status" value="1"/>
</dbReference>
<protein>
    <submittedName>
        <fullName evidence="7">Thiamine pyrophosphate-binding protein</fullName>
    </submittedName>
</protein>
<evidence type="ECO:0000313" key="8">
    <source>
        <dbReference type="Proteomes" id="UP001467690"/>
    </source>
</evidence>
<dbReference type="PANTHER" id="PTHR18968">
    <property type="entry name" value="THIAMINE PYROPHOSPHATE ENZYMES"/>
    <property type="match status" value="1"/>
</dbReference>
<dbReference type="InterPro" id="IPR012000">
    <property type="entry name" value="Thiamin_PyroP_enz_cen_dom"/>
</dbReference>
<evidence type="ECO:0000313" key="7">
    <source>
        <dbReference type="EMBL" id="MER2492200.1"/>
    </source>
</evidence>
<reference evidence="7 8" key="1">
    <citation type="submission" date="2024-06" db="EMBL/GenBank/DDBJ databases">
        <authorList>
            <person name="Chen R.Y."/>
        </authorList>
    </citation>
    <scope>NUCLEOTIDE SEQUENCE [LARGE SCALE GENOMIC DNA]</scope>
    <source>
        <strain evidence="7 8">D2</strain>
    </source>
</reference>
<keyword evidence="2 3" id="KW-0786">Thiamine pyrophosphate</keyword>
<sequence>MKLSDFIANYLKRIGVQHVFVVQGGAVLHLIDSVDKLKGINNVPMQHEQAAAMAADAYAKVSPSIGCTFATSGPGATNLITGIACSYFDSIPTLHITGNVSSFRQSDSLNVRQYGFQETNIVEMVKPICKHAERLCSPEDIFWLLPKLFKIAIEGRKGPVLLDVPDDFQRVVLDNIKCKEVLNQIKPKAILNCRDYTYFKSNLCHSNAFEWLVDKLRNKKKCIVILGAGLKSRQAQAQAVAFCQKYGLAYLSTWPLKGISDSDDHLNLGTFGTHSLRGNNIVLQSSDFILSIGCRLDSRATGKLDLFAPNASVCMVDIDYFEMEKFKKLNFSIDKCFHLDAESFITMLGEHLGDNIDLRNQEWSEYIDYVRRKYNFLPDYNIEMVNPYKAVEVLSDYFSNEQMIVVDTGTCLPLTLVYAKEKRGQKYISSYNNTPMGYALPAAVGVAQLQLGSVVCMCGDGGMQMNIQELATISKQQLPILIVVFNNHGHSMIMQTQDDWLDSNYSASSNESGLPDIQFSEIASAYKIESLHVRSIVELVSLAPSIFPITKPLLVEFDISSKFRCEPIIKYGEPLEFMSPIVNRDEINKDMNLLKGTS</sequence>
<evidence type="ECO:0000256" key="2">
    <source>
        <dbReference type="ARBA" id="ARBA00023052"/>
    </source>
</evidence>
<evidence type="ECO:0000259" key="5">
    <source>
        <dbReference type="Pfam" id="PF02775"/>
    </source>
</evidence>
<evidence type="ECO:0000259" key="6">
    <source>
        <dbReference type="Pfam" id="PF02776"/>
    </source>
</evidence>
<dbReference type="Proteomes" id="UP001467690">
    <property type="component" value="Unassembled WGS sequence"/>
</dbReference>